<dbReference type="EMBL" id="RKST01000011">
    <property type="protein sequence ID" value="RUM97431.1"/>
    <property type="molecule type" value="Genomic_DNA"/>
</dbReference>
<sequence length="229" mass="25979">MNSRNELVRNTVWARELADEEVERALRGVSEKHYAKGSYLCHRGDRYDYWTGIVTGLIKMSSIARSGKAITFAGIGAGGWFGEGSVLKDEPRKYDLVALRDTHLLMMSRSTFFWLYENSVGFNRFLVRQLNERLAQFIASTEYERILDPKARVARNLAWLCNPVLNPDVKELIEITQEELALLAGVSRPVANRSLQALEEEGLLRVEHGRIIVADVERLGDYGARSGFE</sequence>
<dbReference type="InterPro" id="IPR036388">
    <property type="entry name" value="WH-like_DNA-bd_sf"/>
</dbReference>
<comment type="caution">
    <text evidence="6">The sequence shown here is derived from an EMBL/GenBank/DDBJ whole genome shotgun (WGS) entry which is preliminary data.</text>
</comment>
<feature type="domain" description="HTH crp-type" evidence="5">
    <location>
        <begin position="147"/>
        <end position="217"/>
    </location>
</feature>
<dbReference type="SUPFAM" id="SSF51206">
    <property type="entry name" value="cAMP-binding domain-like"/>
    <property type="match status" value="1"/>
</dbReference>
<dbReference type="PROSITE" id="PS51063">
    <property type="entry name" value="HTH_CRP_2"/>
    <property type="match status" value="1"/>
</dbReference>
<dbReference type="GO" id="GO:0005829">
    <property type="term" value="C:cytosol"/>
    <property type="evidence" value="ECO:0007669"/>
    <property type="project" value="TreeGrafter"/>
</dbReference>
<keyword evidence="7" id="KW-1185">Reference proteome</keyword>
<evidence type="ECO:0000313" key="6">
    <source>
        <dbReference type="EMBL" id="RUM97431.1"/>
    </source>
</evidence>
<name>A0A432V5J6_9HYPH</name>
<evidence type="ECO:0000256" key="3">
    <source>
        <dbReference type="ARBA" id="ARBA00023163"/>
    </source>
</evidence>
<dbReference type="SMART" id="SM00419">
    <property type="entry name" value="HTH_CRP"/>
    <property type="match status" value="1"/>
</dbReference>
<evidence type="ECO:0000259" key="4">
    <source>
        <dbReference type="PROSITE" id="PS50042"/>
    </source>
</evidence>
<dbReference type="Pfam" id="PF13545">
    <property type="entry name" value="HTH_Crp_2"/>
    <property type="match status" value="1"/>
</dbReference>
<dbReference type="GO" id="GO:0003700">
    <property type="term" value="F:DNA-binding transcription factor activity"/>
    <property type="evidence" value="ECO:0007669"/>
    <property type="project" value="TreeGrafter"/>
</dbReference>
<protein>
    <submittedName>
        <fullName evidence="6">Crp/Fnr family transcriptional regulator</fullName>
    </submittedName>
</protein>
<keyword evidence="1" id="KW-0805">Transcription regulation</keyword>
<proteinExistence type="predicted"/>
<dbReference type="InterPro" id="IPR014710">
    <property type="entry name" value="RmlC-like_jellyroll"/>
</dbReference>
<evidence type="ECO:0000259" key="5">
    <source>
        <dbReference type="PROSITE" id="PS51063"/>
    </source>
</evidence>
<keyword evidence="3" id="KW-0804">Transcription</keyword>
<dbReference type="PANTHER" id="PTHR24567:SF68">
    <property type="entry name" value="DNA-BINDING TRANSCRIPTIONAL DUAL REGULATOR CRP"/>
    <property type="match status" value="1"/>
</dbReference>
<dbReference type="Proteomes" id="UP000281647">
    <property type="component" value="Unassembled WGS sequence"/>
</dbReference>
<dbReference type="PROSITE" id="PS50042">
    <property type="entry name" value="CNMP_BINDING_3"/>
    <property type="match status" value="1"/>
</dbReference>
<dbReference type="SMART" id="SM00100">
    <property type="entry name" value="cNMP"/>
    <property type="match status" value="1"/>
</dbReference>
<dbReference type="Pfam" id="PF00027">
    <property type="entry name" value="cNMP_binding"/>
    <property type="match status" value="1"/>
</dbReference>
<evidence type="ECO:0000256" key="1">
    <source>
        <dbReference type="ARBA" id="ARBA00023015"/>
    </source>
</evidence>
<feature type="domain" description="Cyclic nucleotide-binding" evidence="4">
    <location>
        <begin position="13"/>
        <end position="133"/>
    </location>
</feature>
<reference evidence="6 7" key="1">
    <citation type="submission" date="2018-11" db="EMBL/GenBank/DDBJ databases">
        <title>Pseudaminobacter arsenicus sp. nov., an arsenic-resistant bacterium isolated from arsenic-rich aquifers.</title>
        <authorList>
            <person name="Mu Y."/>
        </authorList>
    </citation>
    <scope>NUCLEOTIDE SEQUENCE [LARGE SCALE GENOMIC DNA]</scope>
    <source>
        <strain evidence="6 7">CB3</strain>
    </source>
</reference>
<dbReference type="InterPro" id="IPR012318">
    <property type="entry name" value="HTH_CRP"/>
</dbReference>
<dbReference type="InterPro" id="IPR018490">
    <property type="entry name" value="cNMP-bd_dom_sf"/>
</dbReference>
<dbReference type="GO" id="GO:0003677">
    <property type="term" value="F:DNA binding"/>
    <property type="evidence" value="ECO:0007669"/>
    <property type="project" value="UniProtKB-KW"/>
</dbReference>
<evidence type="ECO:0000313" key="7">
    <source>
        <dbReference type="Proteomes" id="UP000281647"/>
    </source>
</evidence>
<accession>A0A432V5J6</accession>
<dbReference type="PANTHER" id="PTHR24567">
    <property type="entry name" value="CRP FAMILY TRANSCRIPTIONAL REGULATORY PROTEIN"/>
    <property type="match status" value="1"/>
</dbReference>
<dbReference type="RefSeq" id="WP_128627023.1">
    <property type="nucleotide sequence ID" value="NZ_RKST01000011.1"/>
</dbReference>
<dbReference type="Gene3D" id="2.60.120.10">
    <property type="entry name" value="Jelly Rolls"/>
    <property type="match status" value="1"/>
</dbReference>
<dbReference type="AlphaFoldDB" id="A0A432V5J6"/>
<gene>
    <name evidence="6" type="ORF">EET67_12275</name>
</gene>
<dbReference type="InterPro" id="IPR000595">
    <property type="entry name" value="cNMP-bd_dom"/>
</dbReference>
<dbReference type="OrthoDB" id="8068193at2"/>
<organism evidence="6 7">
    <name type="scientific">Borborobacter arsenicus</name>
    <dbReference type="NCBI Taxonomy" id="1851146"/>
    <lineage>
        <taxon>Bacteria</taxon>
        <taxon>Pseudomonadati</taxon>
        <taxon>Pseudomonadota</taxon>
        <taxon>Alphaproteobacteria</taxon>
        <taxon>Hyphomicrobiales</taxon>
        <taxon>Phyllobacteriaceae</taxon>
        <taxon>Borborobacter</taxon>
    </lineage>
</organism>
<dbReference type="Gene3D" id="1.10.10.10">
    <property type="entry name" value="Winged helix-like DNA-binding domain superfamily/Winged helix DNA-binding domain"/>
    <property type="match status" value="1"/>
</dbReference>
<evidence type="ECO:0000256" key="2">
    <source>
        <dbReference type="ARBA" id="ARBA00023125"/>
    </source>
</evidence>
<dbReference type="InterPro" id="IPR050397">
    <property type="entry name" value="Env_Response_Regulators"/>
</dbReference>
<dbReference type="CDD" id="cd00038">
    <property type="entry name" value="CAP_ED"/>
    <property type="match status" value="1"/>
</dbReference>
<dbReference type="InterPro" id="IPR036390">
    <property type="entry name" value="WH_DNA-bd_sf"/>
</dbReference>
<keyword evidence="2" id="KW-0238">DNA-binding</keyword>
<dbReference type="SUPFAM" id="SSF46785">
    <property type="entry name" value="Winged helix' DNA-binding domain"/>
    <property type="match status" value="1"/>
</dbReference>